<comment type="subunit">
    <text evidence="14">Homotetramer.</text>
</comment>
<dbReference type="Pfam" id="PF00438">
    <property type="entry name" value="S-AdoMet_synt_N"/>
    <property type="match status" value="1"/>
</dbReference>
<evidence type="ECO:0000256" key="14">
    <source>
        <dbReference type="RuleBase" id="RU000542"/>
    </source>
</evidence>
<evidence type="ECO:0000256" key="2">
    <source>
        <dbReference type="ARBA" id="ARBA00001958"/>
    </source>
</evidence>
<evidence type="ECO:0000259" key="17">
    <source>
        <dbReference type="Pfam" id="PF02772"/>
    </source>
</evidence>
<dbReference type="GO" id="GO:0005524">
    <property type="term" value="F:ATP binding"/>
    <property type="evidence" value="ECO:0007669"/>
    <property type="project" value="UniProtKB-KW"/>
</dbReference>
<dbReference type="InterPro" id="IPR002133">
    <property type="entry name" value="S-AdoMet_synthetase"/>
</dbReference>
<feature type="domain" description="S-adenosylmethionine synthetase N-terminal" evidence="16">
    <location>
        <begin position="5"/>
        <end position="101"/>
    </location>
</feature>
<dbReference type="SUPFAM" id="SSF55973">
    <property type="entry name" value="S-adenosylmethionine synthetase"/>
    <property type="match status" value="3"/>
</dbReference>
<comment type="cofactor">
    <cofactor evidence="1">
        <name>Mg(2+)</name>
        <dbReference type="ChEBI" id="CHEBI:18420"/>
    </cofactor>
</comment>
<dbReference type="Pfam" id="PF02773">
    <property type="entry name" value="S-AdoMet_synt_C"/>
    <property type="match status" value="1"/>
</dbReference>
<dbReference type="PIRSF" id="PIRSF000497">
    <property type="entry name" value="MAT"/>
    <property type="match status" value="1"/>
</dbReference>
<dbReference type="InterPro" id="IPR022631">
    <property type="entry name" value="ADOMET_SYNTHASE_CS"/>
</dbReference>
<comment type="pathway">
    <text evidence="3">Amino-acid biosynthesis; S-adenosyl-L-methionine biosynthesis; S-adenosyl-L-methionine from L-methionine: step 1/1.</text>
</comment>
<evidence type="ECO:0000256" key="3">
    <source>
        <dbReference type="ARBA" id="ARBA00005224"/>
    </source>
</evidence>
<organism evidence="19 20">
    <name type="scientific">Candidatus Woykebacteria bacterium RIFCSPLOWO2_01_FULL_41_12</name>
    <dbReference type="NCBI Taxonomy" id="1802604"/>
    <lineage>
        <taxon>Bacteria</taxon>
        <taxon>Candidatus Woykeibacteriota</taxon>
    </lineage>
</organism>
<evidence type="ECO:0000256" key="12">
    <source>
        <dbReference type="ARBA" id="ARBA00022958"/>
    </source>
</evidence>
<evidence type="ECO:0000256" key="6">
    <source>
        <dbReference type="ARBA" id="ARBA00022563"/>
    </source>
</evidence>
<dbReference type="Gene3D" id="3.30.300.10">
    <property type="match status" value="3"/>
</dbReference>
<reference evidence="19 20" key="1">
    <citation type="journal article" date="2016" name="Nat. Commun.">
        <title>Thousands of microbial genomes shed light on interconnected biogeochemical processes in an aquifer system.</title>
        <authorList>
            <person name="Anantharaman K."/>
            <person name="Brown C.T."/>
            <person name="Hug L.A."/>
            <person name="Sharon I."/>
            <person name="Castelle C.J."/>
            <person name="Probst A.J."/>
            <person name="Thomas B.C."/>
            <person name="Singh A."/>
            <person name="Wilkins M.J."/>
            <person name="Karaoz U."/>
            <person name="Brodie E.L."/>
            <person name="Williams K.H."/>
            <person name="Hubbard S.S."/>
            <person name="Banfield J.F."/>
        </authorList>
    </citation>
    <scope>NUCLEOTIDE SEQUENCE [LARGE SCALE GENOMIC DNA]</scope>
</reference>
<dbReference type="GO" id="GO:0006730">
    <property type="term" value="P:one-carbon metabolic process"/>
    <property type="evidence" value="ECO:0007669"/>
    <property type="project" value="UniProtKB-KW"/>
</dbReference>
<feature type="domain" description="S-adenosylmethionine synthetase C-terminal" evidence="18">
    <location>
        <begin position="233"/>
        <end position="368"/>
    </location>
</feature>
<sequence length="372" mass="40780">MNYKLFTSESVAAGHPDKICDQISDAILDAALEKYPNSHTGIETLVTTNHVTLAGEVKVKHGVKLDYEKIARDVIEDLGYTNPKFGFDYKAKINTLIHQQSTEIAQGVDAGGAGDQGMMFGFATNETKNFMPTPIAIAHKLVQGLDHLRESKKLPYLFPDGKSEVTVFYENGKPKTVDKVVLAVAAHPKASVSQVKADLFKLLVKPTLANFWFALREGDFLLNGTGWKWTTPGPASDTGVTGRKIIVDTYGGFARVGGGCFSGKDPTKVDRSAAYAARYIAKNIVAQGLADKAEVQIAYVIGQRYPIAKDIETFGTEKKSRKVIEDFAWNILDLSVSGILVGLDLLKPIYRKTAAYGHFGKDNLPWEKLENY</sequence>
<evidence type="ECO:0000256" key="7">
    <source>
        <dbReference type="ARBA" id="ARBA00022679"/>
    </source>
</evidence>
<comment type="cofactor">
    <cofactor evidence="2">
        <name>K(+)</name>
        <dbReference type="ChEBI" id="CHEBI:29103"/>
    </cofactor>
</comment>
<accession>A0A1G1WVS6</accession>
<comment type="caution">
    <text evidence="19">The sequence shown here is derived from an EMBL/GenBank/DDBJ whole genome shotgun (WGS) entry which is preliminary data.</text>
</comment>
<keyword evidence="8 14" id="KW-0479">Metal-binding</keyword>
<evidence type="ECO:0000313" key="19">
    <source>
        <dbReference type="EMBL" id="OGY31805.1"/>
    </source>
</evidence>
<dbReference type="GO" id="GO:0046872">
    <property type="term" value="F:metal ion binding"/>
    <property type="evidence" value="ECO:0007669"/>
    <property type="project" value="UniProtKB-KW"/>
</dbReference>
<gene>
    <name evidence="19" type="ORF">A3A57_02850</name>
</gene>
<dbReference type="GO" id="GO:0006556">
    <property type="term" value="P:S-adenosylmethionine biosynthetic process"/>
    <property type="evidence" value="ECO:0007669"/>
    <property type="project" value="UniProtKB-UniRule"/>
</dbReference>
<dbReference type="PANTHER" id="PTHR11964">
    <property type="entry name" value="S-ADENOSYLMETHIONINE SYNTHETASE"/>
    <property type="match status" value="1"/>
</dbReference>
<keyword evidence="7 19" id="KW-0808">Transferase</keyword>
<name>A0A1G1WVS6_9BACT</name>
<dbReference type="Proteomes" id="UP000179279">
    <property type="component" value="Unassembled WGS sequence"/>
</dbReference>
<dbReference type="UniPathway" id="UPA00315">
    <property type="reaction ID" value="UER00080"/>
</dbReference>
<keyword evidence="9" id="KW-0547">Nucleotide-binding</keyword>
<comment type="subcellular location">
    <subcellularLocation>
        <location evidence="14">Cytoplasm</location>
    </subcellularLocation>
</comment>
<dbReference type="PROSITE" id="PS00377">
    <property type="entry name" value="ADOMET_SYNTHASE_2"/>
    <property type="match status" value="1"/>
</dbReference>
<dbReference type="EC" id="2.5.1.6" evidence="5 13"/>
<comment type="similarity">
    <text evidence="4 15">Belongs to the AdoMet synthase family.</text>
</comment>
<protein>
    <recommendedName>
        <fullName evidence="5 13">Methionine adenosyltransferase</fullName>
        <ecNumber evidence="5 13">2.5.1.6</ecNumber>
    </recommendedName>
</protein>
<evidence type="ECO:0000256" key="4">
    <source>
        <dbReference type="ARBA" id="ARBA00009685"/>
    </source>
</evidence>
<dbReference type="AlphaFoldDB" id="A0A1G1WVS6"/>
<keyword evidence="11 14" id="KW-0460">Magnesium</keyword>
<dbReference type="GO" id="GO:0004478">
    <property type="term" value="F:methionine adenosyltransferase activity"/>
    <property type="evidence" value="ECO:0007669"/>
    <property type="project" value="UniProtKB-UniRule"/>
</dbReference>
<evidence type="ECO:0000256" key="10">
    <source>
        <dbReference type="ARBA" id="ARBA00022840"/>
    </source>
</evidence>
<dbReference type="Pfam" id="PF02772">
    <property type="entry name" value="S-AdoMet_synt_M"/>
    <property type="match status" value="1"/>
</dbReference>
<keyword evidence="10" id="KW-0067">ATP-binding</keyword>
<dbReference type="GO" id="GO:0005737">
    <property type="term" value="C:cytoplasm"/>
    <property type="evidence" value="ECO:0007669"/>
    <property type="project" value="UniProtKB-SubCell"/>
</dbReference>
<evidence type="ECO:0000256" key="11">
    <source>
        <dbReference type="ARBA" id="ARBA00022842"/>
    </source>
</evidence>
<evidence type="ECO:0000256" key="8">
    <source>
        <dbReference type="ARBA" id="ARBA00022723"/>
    </source>
</evidence>
<evidence type="ECO:0000256" key="15">
    <source>
        <dbReference type="RuleBase" id="RU004462"/>
    </source>
</evidence>
<dbReference type="NCBIfam" id="TIGR01034">
    <property type="entry name" value="metK"/>
    <property type="match status" value="1"/>
</dbReference>
<feature type="domain" description="S-adenosylmethionine synthetase central" evidence="17">
    <location>
        <begin position="112"/>
        <end position="226"/>
    </location>
</feature>
<dbReference type="InterPro" id="IPR022630">
    <property type="entry name" value="S-AdoMet_synt_C"/>
</dbReference>
<dbReference type="CDD" id="cd18079">
    <property type="entry name" value="S-AdoMet_synt"/>
    <property type="match status" value="1"/>
</dbReference>
<dbReference type="InterPro" id="IPR022628">
    <property type="entry name" value="S-AdoMet_synt_N"/>
</dbReference>
<dbReference type="PROSITE" id="PS00376">
    <property type="entry name" value="ADOMET_SYNTHASE_1"/>
    <property type="match status" value="1"/>
</dbReference>
<keyword evidence="6" id="KW-0554">One-carbon metabolism</keyword>
<dbReference type="InterPro" id="IPR022629">
    <property type="entry name" value="S-AdoMet_synt_central"/>
</dbReference>
<evidence type="ECO:0000256" key="9">
    <source>
        <dbReference type="ARBA" id="ARBA00022741"/>
    </source>
</evidence>
<evidence type="ECO:0000256" key="1">
    <source>
        <dbReference type="ARBA" id="ARBA00001946"/>
    </source>
</evidence>
<keyword evidence="12 14" id="KW-0630">Potassium</keyword>
<evidence type="ECO:0000256" key="13">
    <source>
        <dbReference type="NCBIfam" id="TIGR01034"/>
    </source>
</evidence>
<proteinExistence type="inferred from homology"/>
<evidence type="ECO:0000259" key="16">
    <source>
        <dbReference type="Pfam" id="PF00438"/>
    </source>
</evidence>
<evidence type="ECO:0000256" key="5">
    <source>
        <dbReference type="ARBA" id="ARBA00012828"/>
    </source>
</evidence>
<dbReference type="EMBL" id="MHDA01000026">
    <property type="protein sequence ID" value="OGY31805.1"/>
    <property type="molecule type" value="Genomic_DNA"/>
</dbReference>
<evidence type="ECO:0000259" key="18">
    <source>
        <dbReference type="Pfam" id="PF02773"/>
    </source>
</evidence>
<dbReference type="InterPro" id="IPR022636">
    <property type="entry name" value="S-AdoMet_synthetase_sfam"/>
</dbReference>
<evidence type="ECO:0000313" key="20">
    <source>
        <dbReference type="Proteomes" id="UP000179279"/>
    </source>
</evidence>